<gene>
    <name evidence="2" type="ORF">F9L07_28450</name>
</gene>
<dbReference type="SUPFAM" id="SSF48295">
    <property type="entry name" value="TrpR-like"/>
    <property type="match status" value="1"/>
</dbReference>
<evidence type="ECO:0000259" key="1">
    <source>
        <dbReference type="SMART" id="SM00760"/>
    </source>
</evidence>
<dbReference type="Proteomes" id="UP000449906">
    <property type="component" value="Unassembled WGS sequence"/>
</dbReference>
<dbReference type="EMBL" id="WBVM01000007">
    <property type="protein sequence ID" value="KAB2806966.1"/>
    <property type="molecule type" value="Genomic_DNA"/>
</dbReference>
<dbReference type="GO" id="GO:0043565">
    <property type="term" value="F:sequence-specific DNA binding"/>
    <property type="evidence" value="ECO:0007669"/>
    <property type="project" value="InterPro"/>
</dbReference>
<dbReference type="GO" id="GO:0006270">
    <property type="term" value="P:DNA replication initiation"/>
    <property type="evidence" value="ECO:0007669"/>
    <property type="project" value="InterPro"/>
</dbReference>
<dbReference type="Pfam" id="PF08299">
    <property type="entry name" value="Bac_DnaA_C"/>
    <property type="match status" value="1"/>
</dbReference>
<name>A0A7J5DQN7_NOCSI</name>
<dbReference type="InterPro" id="IPR010921">
    <property type="entry name" value="Trp_repressor/repl_initiator"/>
</dbReference>
<dbReference type="Gene3D" id="1.10.1750.10">
    <property type="match status" value="1"/>
</dbReference>
<evidence type="ECO:0000313" key="2">
    <source>
        <dbReference type="EMBL" id="KAB2806966.1"/>
    </source>
</evidence>
<feature type="domain" description="Chromosomal replication initiator DnaA C-terminal" evidence="1">
    <location>
        <begin position="67"/>
        <end position="134"/>
    </location>
</feature>
<organism evidence="2 3">
    <name type="scientific">Nocardioides simplex</name>
    <name type="common">Arthrobacter simplex</name>
    <dbReference type="NCBI Taxonomy" id="2045"/>
    <lineage>
        <taxon>Bacteria</taxon>
        <taxon>Bacillati</taxon>
        <taxon>Actinomycetota</taxon>
        <taxon>Actinomycetes</taxon>
        <taxon>Propionibacteriales</taxon>
        <taxon>Nocardioidaceae</taxon>
        <taxon>Pimelobacter</taxon>
    </lineage>
</organism>
<protein>
    <recommendedName>
        <fullName evidence="1">Chromosomal replication initiator DnaA C-terminal domain-containing protein</fullName>
    </recommendedName>
</protein>
<reference evidence="2 3" key="1">
    <citation type="submission" date="2019-09" db="EMBL/GenBank/DDBJ databases">
        <title>Pimelobacter sp. isolated from Paulinella.</title>
        <authorList>
            <person name="Jeong S.E."/>
        </authorList>
    </citation>
    <scope>NUCLEOTIDE SEQUENCE [LARGE SCALE GENOMIC DNA]</scope>
    <source>
        <strain evidence="2 3">Pch-N</strain>
    </source>
</reference>
<evidence type="ECO:0000313" key="3">
    <source>
        <dbReference type="Proteomes" id="UP000449906"/>
    </source>
</evidence>
<dbReference type="RefSeq" id="WP_151583296.1">
    <property type="nucleotide sequence ID" value="NZ_WBVM01000007.1"/>
</dbReference>
<dbReference type="GO" id="GO:0005524">
    <property type="term" value="F:ATP binding"/>
    <property type="evidence" value="ECO:0007669"/>
    <property type="project" value="InterPro"/>
</dbReference>
<dbReference type="SMART" id="SM00760">
    <property type="entry name" value="Bac_DnaA_C"/>
    <property type="match status" value="1"/>
</dbReference>
<proteinExistence type="predicted"/>
<dbReference type="AlphaFoldDB" id="A0A7J5DQN7"/>
<comment type="caution">
    <text evidence="2">The sequence shown here is derived from an EMBL/GenBank/DDBJ whole genome shotgun (WGS) entry which is preliminary data.</text>
</comment>
<dbReference type="InterPro" id="IPR013159">
    <property type="entry name" value="DnaA_C"/>
</dbReference>
<sequence length="170" mass="17498">MSPDERAVAALPTAAALVCAVADRDQAEVHRILGQVDDWPALAVVLAGHVSPDSALGLVGQLSPETKAVTILRAAASQFGTTIAAIRSDSRQRAVLDARAVAMAAMRYAGLSSTFVGRQTNRDHTTVLHAAGRVGENPALRKAALTMAALVGERGAELGDIGDDRPAAVA</sequence>
<dbReference type="GO" id="GO:0006275">
    <property type="term" value="P:regulation of DNA replication"/>
    <property type="evidence" value="ECO:0007669"/>
    <property type="project" value="InterPro"/>
</dbReference>
<accession>A0A7J5DQN7</accession>